<feature type="transmembrane region" description="Helical" evidence="1">
    <location>
        <begin position="299"/>
        <end position="322"/>
    </location>
</feature>
<name>A0A2A5AZM8_9GAMM</name>
<accession>A0A2A5AZM8</accession>
<feature type="transmembrane region" description="Helical" evidence="1">
    <location>
        <begin position="27"/>
        <end position="46"/>
    </location>
</feature>
<feature type="transmembrane region" description="Helical" evidence="1">
    <location>
        <begin position="184"/>
        <end position="207"/>
    </location>
</feature>
<keyword evidence="1" id="KW-0472">Membrane</keyword>
<sequence length="332" mass="37862">MSNDTENQLNDESSAENENAKLRKPGVLGRVLFLFLTALCFAYLYYRLNGAAMREGLSLVEYMTQVFATVDWIPWLLLMVVYSLFYFAIDTLVVTKALGWFIQDIKYKDILPIRASAYIISIFNEQIGKGAMAYYLNKRDKIPGWEVGSVMLFIMFCEIYYLLIWATIGFIFGGSSLPEVFGLVPYIALVASVVLVLWISYFQGLILPNNKFRDRRVLHAFRLAKPWHYGAFFLLRSPALMAAIIVYTIALNLFGVEASLLTLLPYLPVIFFAAAIPTPMRAAAITFWVILFPENEGQMAAFGFVQHNFFILFNAAIGLVFWRRAQRDLFGK</sequence>
<evidence type="ECO:0000313" key="2">
    <source>
        <dbReference type="EMBL" id="PCJ24733.1"/>
    </source>
</evidence>
<feature type="transmembrane region" description="Helical" evidence="1">
    <location>
        <begin position="227"/>
        <end position="250"/>
    </location>
</feature>
<organism evidence="2 3">
    <name type="scientific">SAR86 cluster bacterium</name>
    <dbReference type="NCBI Taxonomy" id="2030880"/>
    <lineage>
        <taxon>Bacteria</taxon>
        <taxon>Pseudomonadati</taxon>
        <taxon>Pseudomonadota</taxon>
        <taxon>Gammaproteobacteria</taxon>
        <taxon>SAR86 cluster</taxon>
    </lineage>
</organism>
<dbReference type="Proteomes" id="UP000218327">
    <property type="component" value="Unassembled WGS sequence"/>
</dbReference>
<feature type="transmembrane region" description="Helical" evidence="1">
    <location>
        <begin position="66"/>
        <end position="89"/>
    </location>
</feature>
<reference evidence="3" key="1">
    <citation type="submission" date="2017-08" db="EMBL/GenBank/DDBJ databases">
        <title>A dynamic microbial community with high functional redundancy inhabits the cold, oxic subseafloor aquifer.</title>
        <authorList>
            <person name="Tully B.J."/>
            <person name="Wheat C.G."/>
            <person name="Glazer B.T."/>
            <person name="Huber J.A."/>
        </authorList>
    </citation>
    <scope>NUCLEOTIDE SEQUENCE [LARGE SCALE GENOMIC DNA]</scope>
</reference>
<proteinExistence type="predicted"/>
<evidence type="ECO:0000256" key="1">
    <source>
        <dbReference type="SAM" id="Phobius"/>
    </source>
</evidence>
<feature type="transmembrane region" description="Helical" evidence="1">
    <location>
        <begin position="147"/>
        <end position="172"/>
    </location>
</feature>
<evidence type="ECO:0000313" key="3">
    <source>
        <dbReference type="Proteomes" id="UP000218327"/>
    </source>
</evidence>
<feature type="transmembrane region" description="Helical" evidence="1">
    <location>
        <begin position="270"/>
        <end position="292"/>
    </location>
</feature>
<keyword evidence="1" id="KW-0812">Transmembrane</keyword>
<dbReference type="AlphaFoldDB" id="A0A2A5AZM8"/>
<comment type="caution">
    <text evidence="2">The sequence shown here is derived from an EMBL/GenBank/DDBJ whole genome shotgun (WGS) entry which is preliminary data.</text>
</comment>
<gene>
    <name evidence="2" type="ORF">COA96_08660</name>
</gene>
<keyword evidence="1" id="KW-1133">Transmembrane helix</keyword>
<evidence type="ECO:0008006" key="4">
    <source>
        <dbReference type="Google" id="ProtNLM"/>
    </source>
</evidence>
<protein>
    <recommendedName>
        <fullName evidence="4">Flippase-like domain-containing protein</fullName>
    </recommendedName>
</protein>
<dbReference type="EMBL" id="NVVJ01000023">
    <property type="protein sequence ID" value="PCJ24733.1"/>
    <property type="molecule type" value="Genomic_DNA"/>
</dbReference>